<evidence type="ECO:0000313" key="7">
    <source>
        <dbReference type="EMBL" id="ACL05839.1"/>
    </source>
</evidence>
<dbReference type="SUPFAM" id="SSF56281">
    <property type="entry name" value="Metallo-hydrolase/oxidoreductase"/>
    <property type="match status" value="1"/>
</dbReference>
<keyword evidence="3" id="KW-0479">Metal-binding</keyword>
<evidence type="ECO:0000256" key="2">
    <source>
        <dbReference type="ARBA" id="ARBA00007749"/>
    </source>
</evidence>
<organism evidence="7 8">
    <name type="scientific">Desulfatibacillum aliphaticivorans</name>
    <dbReference type="NCBI Taxonomy" id="218208"/>
    <lineage>
        <taxon>Bacteria</taxon>
        <taxon>Pseudomonadati</taxon>
        <taxon>Thermodesulfobacteriota</taxon>
        <taxon>Desulfobacteria</taxon>
        <taxon>Desulfobacterales</taxon>
        <taxon>Desulfatibacillaceae</taxon>
        <taxon>Desulfatibacillum</taxon>
    </lineage>
</organism>
<dbReference type="HOGENOM" id="CLU_030571_3_5_7"/>
<reference evidence="7 8" key="1">
    <citation type="journal article" date="2012" name="Environ. Microbiol.">
        <title>The genome sequence of Desulfatibacillum alkenivorans AK-01: a blueprint for anaerobic alkane oxidation.</title>
        <authorList>
            <person name="Callaghan A.V."/>
            <person name="Morris B.E."/>
            <person name="Pereira I.A."/>
            <person name="McInerney M.J."/>
            <person name="Austin R.N."/>
            <person name="Groves J.T."/>
            <person name="Kukor J.J."/>
            <person name="Suflita J.M."/>
            <person name="Young L.Y."/>
            <person name="Zylstra G.J."/>
            <person name="Wawrik B."/>
        </authorList>
    </citation>
    <scope>NUCLEOTIDE SEQUENCE [LARGE SCALE GENOMIC DNA]</scope>
    <source>
        <strain evidence="7 8">AK-01</strain>
    </source>
</reference>
<name>B8FMW9_DESAL</name>
<dbReference type="InterPro" id="IPR051013">
    <property type="entry name" value="MBL_superfamily_lactonases"/>
</dbReference>
<dbReference type="PANTHER" id="PTHR42978:SF2">
    <property type="entry name" value="102 KBASES UNSTABLE REGION: FROM 1 TO 119443"/>
    <property type="match status" value="1"/>
</dbReference>
<dbReference type="GO" id="GO:0046872">
    <property type="term" value="F:metal ion binding"/>
    <property type="evidence" value="ECO:0007669"/>
    <property type="project" value="UniProtKB-KW"/>
</dbReference>
<keyword evidence="8" id="KW-1185">Reference proteome</keyword>
<dbReference type="KEGG" id="dal:Dalk_4155"/>
<feature type="domain" description="Metallo-beta-lactamase" evidence="6">
    <location>
        <begin position="47"/>
        <end position="263"/>
    </location>
</feature>
<evidence type="ECO:0000256" key="5">
    <source>
        <dbReference type="ARBA" id="ARBA00022833"/>
    </source>
</evidence>
<evidence type="ECO:0000256" key="1">
    <source>
        <dbReference type="ARBA" id="ARBA00001947"/>
    </source>
</evidence>
<protein>
    <submittedName>
        <fullName evidence="7">Beta-lactamase domain protein</fullName>
    </submittedName>
</protein>
<accession>B8FMW9</accession>
<keyword evidence="5" id="KW-0862">Zinc</keyword>
<dbReference type="eggNOG" id="COG0491">
    <property type="taxonomic scope" value="Bacteria"/>
</dbReference>
<dbReference type="InterPro" id="IPR001279">
    <property type="entry name" value="Metallo-B-lactamas"/>
</dbReference>
<dbReference type="CDD" id="cd07729">
    <property type="entry name" value="AHL_lactonase_MBL-fold"/>
    <property type="match status" value="1"/>
</dbReference>
<dbReference type="PANTHER" id="PTHR42978">
    <property type="entry name" value="QUORUM-QUENCHING LACTONASE YTNP-RELATED-RELATED"/>
    <property type="match status" value="1"/>
</dbReference>
<evidence type="ECO:0000259" key="6">
    <source>
        <dbReference type="SMART" id="SM00849"/>
    </source>
</evidence>
<evidence type="ECO:0000256" key="4">
    <source>
        <dbReference type="ARBA" id="ARBA00022801"/>
    </source>
</evidence>
<proteinExistence type="inferred from homology"/>
<evidence type="ECO:0000256" key="3">
    <source>
        <dbReference type="ARBA" id="ARBA00022723"/>
    </source>
</evidence>
<dbReference type="RefSeq" id="WP_015948886.1">
    <property type="nucleotide sequence ID" value="NC_011768.1"/>
</dbReference>
<dbReference type="InterPro" id="IPR036866">
    <property type="entry name" value="RibonucZ/Hydroxyglut_hydro"/>
</dbReference>
<comment type="similarity">
    <text evidence="2">Belongs to the metallo-beta-lactamase superfamily.</text>
</comment>
<dbReference type="GO" id="GO:0016787">
    <property type="term" value="F:hydrolase activity"/>
    <property type="evidence" value="ECO:0007669"/>
    <property type="project" value="UniProtKB-KW"/>
</dbReference>
<gene>
    <name evidence="7" type="ordered locus">Dalk_4155</name>
</gene>
<evidence type="ECO:0000313" key="8">
    <source>
        <dbReference type="Proteomes" id="UP000000739"/>
    </source>
</evidence>
<dbReference type="Gene3D" id="3.60.15.10">
    <property type="entry name" value="Ribonuclease Z/Hydroxyacylglutathione hydrolase-like"/>
    <property type="match status" value="1"/>
</dbReference>
<comment type="cofactor">
    <cofactor evidence="1">
        <name>Zn(2+)</name>
        <dbReference type="ChEBI" id="CHEBI:29105"/>
    </cofactor>
</comment>
<keyword evidence="4" id="KW-0378">Hydrolase</keyword>
<dbReference type="SMART" id="SM00849">
    <property type="entry name" value="Lactamase_B"/>
    <property type="match status" value="1"/>
</dbReference>
<sequence>MTNSIKVHVLLCGSVRVDQAVPYREKTLHPLPWTGLFRGPENQVRLPVFAFLIEHPQGLALVDTGWHADVRTDPKKHLGRLHYMANVPDLPSGQAIHEQLALLCIKSSDLDYVVISHMDDDHVGGLKHVADAKIILINELEWKSANNAFNVRYRRKLWAGVNVNRFTFTQSLLGPFKSACDLFGDGSVMLIHAPGHSAGMTATMVRGQSQFILLTGDSAYARKSWEQGILPGITPNARHAKKSLEWVSDMSRRPNCAEVLATHDPEKSPHVIELPL</sequence>
<dbReference type="EMBL" id="CP001322">
    <property type="protein sequence ID" value="ACL05839.1"/>
    <property type="molecule type" value="Genomic_DNA"/>
</dbReference>
<dbReference type="AlphaFoldDB" id="B8FMW9"/>
<dbReference type="Pfam" id="PF00753">
    <property type="entry name" value="Lactamase_B"/>
    <property type="match status" value="1"/>
</dbReference>
<dbReference type="Proteomes" id="UP000000739">
    <property type="component" value="Chromosome"/>
</dbReference>